<evidence type="ECO:0000256" key="1">
    <source>
        <dbReference type="ARBA" id="ARBA00004781"/>
    </source>
</evidence>
<dbReference type="EMBL" id="FOZV01000013">
    <property type="protein sequence ID" value="SFS90825.1"/>
    <property type="molecule type" value="Genomic_DNA"/>
</dbReference>
<dbReference type="GO" id="GO:0019305">
    <property type="term" value="P:dTDP-rhamnose biosynthetic process"/>
    <property type="evidence" value="ECO:0007669"/>
    <property type="project" value="UniProtKB-UniPathway"/>
</dbReference>
<dbReference type="GO" id="GO:0008831">
    <property type="term" value="F:dTDP-4-dehydrorhamnose reductase activity"/>
    <property type="evidence" value="ECO:0007669"/>
    <property type="project" value="UniProtKB-EC"/>
</dbReference>
<dbReference type="InterPro" id="IPR029903">
    <property type="entry name" value="RmlD-like-bd"/>
</dbReference>
<dbReference type="Gene3D" id="3.40.50.720">
    <property type="entry name" value="NAD(P)-binding Rossmann-like Domain"/>
    <property type="match status" value="1"/>
</dbReference>
<dbReference type="UniPathway" id="UPA00124"/>
<reference evidence="9" key="1">
    <citation type="submission" date="2016-10" db="EMBL/GenBank/DDBJ databases">
        <authorList>
            <person name="Varghese N."/>
            <person name="Submissions S."/>
        </authorList>
    </citation>
    <scope>NUCLEOTIDE SEQUENCE [LARGE SCALE GENOMIC DNA]</scope>
    <source>
        <strain evidence="9">CGMCC 1.10683</strain>
    </source>
</reference>
<dbReference type="EC" id="1.1.1.133" evidence="3 6"/>
<evidence type="ECO:0000256" key="5">
    <source>
        <dbReference type="ARBA" id="ARBA00048200"/>
    </source>
</evidence>
<dbReference type="PANTHER" id="PTHR10491:SF4">
    <property type="entry name" value="METHIONINE ADENOSYLTRANSFERASE 2 SUBUNIT BETA"/>
    <property type="match status" value="1"/>
</dbReference>
<comment type="pathway">
    <text evidence="1 6">Carbohydrate biosynthesis; dTDP-L-rhamnose biosynthesis.</text>
</comment>
<organism evidence="8 9">
    <name type="scientific">Brevundimonas viscosa</name>
    <dbReference type="NCBI Taxonomy" id="871741"/>
    <lineage>
        <taxon>Bacteria</taxon>
        <taxon>Pseudomonadati</taxon>
        <taxon>Pseudomonadota</taxon>
        <taxon>Alphaproteobacteria</taxon>
        <taxon>Caulobacterales</taxon>
        <taxon>Caulobacteraceae</taxon>
        <taxon>Brevundimonas</taxon>
    </lineage>
</organism>
<proteinExistence type="inferred from homology"/>
<dbReference type="Gene3D" id="3.90.25.10">
    <property type="entry name" value="UDP-galactose 4-epimerase, domain 1"/>
    <property type="match status" value="1"/>
</dbReference>
<keyword evidence="9" id="KW-1185">Reference proteome</keyword>
<dbReference type="InterPro" id="IPR005913">
    <property type="entry name" value="dTDP_dehydrorham_reduct"/>
</dbReference>
<evidence type="ECO:0000256" key="6">
    <source>
        <dbReference type="RuleBase" id="RU364082"/>
    </source>
</evidence>
<name>A0A1I6TNS1_9CAUL</name>
<dbReference type="NCBIfam" id="TIGR01214">
    <property type="entry name" value="rmlD"/>
    <property type="match status" value="1"/>
</dbReference>
<keyword evidence="6" id="KW-0560">Oxidoreductase</keyword>
<dbReference type="RefSeq" id="WP_092313697.1">
    <property type="nucleotide sequence ID" value="NZ_FOZV01000013.1"/>
</dbReference>
<dbReference type="SUPFAM" id="SSF51735">
    <property type="entry name" value="NAD(P)-binding Rossmann-fold domains"/>
    <property type="match status" value="1"/>
</dbReference>
<evidence type="ECO:0000313" key="8">
    <source>
        <dbReference type="EMBL" id="SFS90825.1"/>
    </source>
</evidence>
<dbReference type="AlphaFoldDB" id="A0A1I6TNS1"/>
<feature type="domain" description="RmlD-like substrate binding" evidence="7">
    <location>
        <begin position="3"/>
        <end position="290"/>
    </location>
</feature>
<dbReference type="Pfam" id="PF04321">
    <property type="entry name" value="RmlD_sub_bind"/>
    <property type="match status" value="1"/>
</dbReference>
<evidence type="ECO:0000256" key="3">
    <source>
        <dbReference type="ARBA" id="ARBA00012929"/>
    </source>
</evidence>
<protein>
    <recommendedName>
        <fullName evidence="4 6">dTDP-4-dehydrorhamnose reductase</fullName>
        <ecNumber evidence="3 6">1.1.1.133</ecNumber>
    </recommendedName>
</protein>
<comment type="catalytic activity">
    <reaction evidence="5 6">
        <text>dTDP-beta-L-rhamnose + NADP(+) = dTDP-4-dehydro-beta-L-rhamnose + NADPH + H(+)</text>
        <dbReference type="Rhea" id="RHEA:21796"/>
        <dbReference type="ChEBI" id="CHEBI:15378"/>
        <dbReference type="ChEBI" id="CHEBI:57510"/>
        <dbReference type="ChEBI" id="CHEBI:57783"/>
        <dbReference type="ChEBI" id="CHEBI:58349"/>
        <dbReference type="ChEBI" id="CHEBI:62830"/>
        <dbReference type="EC" id="1.1.1.133"/>
    </reaction>
</comment>
<gene>
    <name evidence="8" type="ORF">SAMN05192570_0211</name>
</gene>
<comment type="similarity">
    <text evidence="2 6">Belongs to the dTDP-4-dehydrorhamnose reductase family.</text>
</comment>
<comment type="function">
    <text evidence="6">Catalyzes the reduction of dTDP-6-deoxy-L-lyxo-4-hexulose to yield dTDP-L-rhamnose.</text>
</comment>
<dbReference type="InterPro" id="IPR036291">
    <property type="entry name" value="NAD(P)-bd_dom_sf"/>
</dbReference>
<evidence type="ECO:0000259" key="7">
    <source>
        <dbReference type="Pfam" id="PF04321"/>
    </source>
</evidence>
<dbReference type="CDD" id="cd05254">
    <property type="entry name" value="dTDP_HR_like_SDR_e"/>
    <property type="match status" value="1"/>
</dbReference>
<keyword evidence="6" id="KW-0521">NADP</keyword>
<accession>A0A1I6TNS1</accession>
<dbReference type="PANTHER" id="PTHR10491">
    <property type="entry name" value="DTDP-4-DEHYDRORHAMNOSE REDUCTASE"/>
    <property type="match status" value="1"/>
</dbReference>
<comment type="cofactor">
    <cofactor evidence="6">
        <name>Mg(2+)</name>
        <dbReference type="ChEBI" id="CHEBI:18420"/>
    </cofactor>
    <text evidence="6">Binds 1 Mg(2+) ion per monomer.</text>
</comment>
<dbReference type="STRING" id="871741.SAMN05192570_0211"/>
<sequence length="306" mass="32337">MSRILVLGRSGQVATALVPRLRADGHEVEAVGRAEVDLANPLAARDAVLARRPDLVINAAAYTAVDRAEIEEAAAMALNADGPAAAAAAAASLGAPFIHFSTDYVFDGEKGEPYTETDATNPLGVYGRSKLLGEEALAAANPRSVILRTAWVCSPHGANFLKTMLRLAAEREELGVVDDQRGKPTFARDLADVAALIAPAALTSGAPDTWGVFHVASRGETTWCGFARAIMEGSLARGGPACRVRAISTEDYPTPARRPPDSRLATGHLERVYGVSMPDWREALEDCLDILLGPIKTGSIKARKTS</sequence>
<evidence type="ECO:0000256" key="2">
    <source>
        <dbReference type="ARBA" id="ARBA00010944"/>
    </source>
</evidence>
<evidence type="ECO:0000256" key="4">
    <source>
        <dbReference type="ARBA" id="ARBA00017099"/>
    </source>
</evidence>
<dbReference type="OrthoDB" id="9803892at2"/>
<dbReference type="Proteomes" id="UP000198788">
    <property type="component" value="Unassembled WGS sequence"/>
</dbReference>
<evidence type="ECO:0000313" key="9">
    <source>
        <dbReference type="Proteomes" id="UP000198788"/>
    </source>
</evidence>